<name>A0AAD6LVB1_9ROSI</name>
<keyword evidence="2" id="KW-1185">Reference proteome</keyword>
<dbReference type="EMBL" id="JAQIZT010000013">
    <property type="protein sequence ID" value="KAJ6973954.1"/>
    <property type="molecule type" value="Genomic_DNA"/>
</dbReference>
<gene>
    <name evidence="1" type="ORF">NC653_030102</name>
</gene>
<protein>
    <submittedName>
        <fullName evidence="1">Uncharacterized protein</fullName>
    </submittedName>
</protein>
<organism evidence="1 2">
    <name type="scientific">Populus alba x Populus x berolinensis</name>
    <dbReference type="NCBI Taxonomy" id="444605"/>
    <lineage>
        <taxon>Eukaryota</taxon>
        <taxon>Viridiplantae</taxon>
        <taxon>Streptophyta</taxon>
        <taxon>Embryophyta</taxon>
        <taxon>Tracheophyta</taxon>
        <taxon>Spermatophyta</taxon>
        <taxon>Magnoliopsida</taxon>
        <taxon>eudicotyledons</taxon>
        <taxon>Gunneridae</taxon>
        <taxon>Pentapetalae</taxon>
        <taxon>rosids</taxon>
        <taxon>fabids</taxon>
        <taxon>Malpighiales</taxon>
        <taxon>Salicaceae</taxon>
        <taxon>Saliceae</taxon>
        <taxon>Populus</taxon>
    </lineage>
</organism>
<proteinExistence type="predicted"/>
<reference evidence="1" key="1">
    <citation type="journal article" date="2023" name="Mol. Ecol. Resour.">
        <title>Chromosome-level genome assembly of a triploid poplar Populus alba 'Berolinensis'.</title>
        <authorList>
            <person name="Chen S."/>
            <person name="Yu Y."/>
            <person name="Wang X."/>
            <person name="Wang S."/>
            <person name="Zhang T."/>
            <person name="Zhou Y."/>
            <person name="He R."/>
            <person name="Meng N."/>
            <person name="Wang Y."/>
            <person name="Liu W."/>
            <person name="Liu Z."/>
            <person name="Liu J."/>
            <person name="Guo Q."/>
            <person name="Huang H."/>
            <person name="Sederoff R.R."/>
            <person name="Wang G."/>
            <person name="Qu G."/>
            <person name="Chen S."/>
        </authorList>
    </citation>
    <scope>NUCLEOTIDE SEQUENCE</scope>
    <source>
        <strain evidence="1">SC-2020</strain>
    </source>
</reference>
<accession>A0AAD6LVB1</accession>
<comment type="caution">
    <text evidence="1">The sequence shown here is derived from an EMBL/GenBank/DDBJ whole genome shotgun (WGS) entry which is preliminary data.</text>
</comment>
<evidence type="ECO:0000313" key="2">
    <source>
        <dbReference type="Proteomes" id="UP001164929"/>
    </source>
</evidence>
<dbReference type="Proteomes" id="UP001164929">
    <property type="component" value="Chromosome 13"/>
</dbReference>
<dbReference type="AlphaFoldDB" id="A0AAD6LVB1"/>
<sequence>MVAPLNPVGYSEKTVKKRPCTEFSFSGNGRKRCMARLQELQYTVAAWEKKERKWRRMFFTSNDSRGNSRRNSTSKPICKRNCCSCCLTNPEIYFEAPKTHIEPTEKHRGITLMTSEL</sequence>
<evidence type="ECO:0000313" key="1">
    <source>
        <dbReference type="EMBL" id="KAJ6973954.1"/>
    </source>
</evidence>